<reference evidence="4 5" key="1">
    <citation type="submission" date="2015-02" db="EMBL/GenBank/DDBJ databases">
        <title>Draft genome sequences of ten Microbacterium spp. with emphasis on heavy metal contaminated environments.</title>
        <authorList>
            <person name="Corretto E."/>
        </authorList>
    </citation>
    <scope>NUCLEOTIDE SEQUENCE [LARGE SCALE GENOMIC DNA]</scope>
    <source>
        <strain evidence="4 5">BEL163</strain>
    </source>
</reference>
<proteinExistence type="predicted"/>
<dbReference type="Proteomes" id="UP000033725">
    <property type="component" value="Unassembled WGS sequence"/>
</dbReference>
<dbReference type="AlphaFoldDB" id="A0A0F0KX81"/>
<sequence length="195" mass="21564">MRHGERRRRDPEARRREIVTATAELIVEVGADAVTHRMVAARAEVPLGATTQYFDTLDDLRAAAFRALAEEVDARLDGVRQTIAERGDTPDVIAALVFESMDDHHAVQADRAVVTAAVHDPRLRDLARHLSDRLVELLTPTYGEDRARAAMIFIDGVMWSMQIRDDRLTQSFIESALARILGDDVSPPSAATATP</sequence>
<dbReference type="PATRIC" id="fig|82380.10.peg.644"/>
<keyword evidence="1 2" id="KW-0238">DNA-binding</keyword>
<feature type="domain" description="HTH tetR-type" evidence="3">
    <location>
        <begin position="12"/>
        <end position="72"/>
    </location>
</feature>
<dbReference type="PROSITE" id="PS50977">
    <property type="entry name" value="HTH_TETR_2"/>
    <property type="match status" value="1"/>
</dbReference>
<dbReference type="InterPro" id="IPR001647">
    <property type="entry name" value="HTH_TetR"/>
</dbReference>
<evidence type="ECO:0000259" key="3">
    <source>
        <dbReference type="PROSITE" id="PS50977"/>
    </source>
</evidence>
<evidence type="ECO:0000313" key="5">
    <source>
        <dbReference type="Proteomes" id="UP000033725"/>
    </source>
</evidence>
<comment type="caution">
    <text evidence="4">The sequence shown here is derived from an EMBL/GenBank/DDBJ whole genome shotgun (WGS) entry which is preliminary data.</text>
</comment>
<dbReference type="EMBL" id="JYIV01000016">
    <property type="protein sequence ID" value="KJL25508.1"/>
    <property type="molecule type" value="Genomic_DNA"/>
</dbReference>
<evidence type="ECO:0000256" key="2">
    <source>
        <dbReference type="PROSITE-ProRule" id="PRU00335"/>
    </source>
</evidence>
<gene>
    <name evidence="4" type="primary">betI_2</name>
    <name evidence="4" type="ORF">RN51_00645</name>
</gene>
<dbReference type="GO" id="GO:0003677">
    <property type="term" value="F:DNA binding"/>
    <property type="evidence" value="ECO:0007669"/>
    <property type="project" value="UniProtKB-UniRule"/>
</dbReference>
<protein>
    <submittedName>
        <fullName evidence="4">HTH-type transcriptional regulator BetI</fullName>
    </submittedName>
</protein>
<dbReference type="SUPFAM" id="SSF46689">
    <property type="entry name" value="Homeodomain-like"/>
    <property type="match status" value="1"/>
</dbReference>
<evidence type="ECO:0000313" key="4">
    <source>
        <dbReference type="EMBL" id="KJL25508.1"/>
    </source>
</evidence>
<dbReference type="Pfam" id="PF00440">
    <property type="entry name" value="TetR_N"/>
    <property type="match status" value="1"/>
</dbReference>
<organism evidence="4 5">
    <name type="scientific">Microbacterium oxydans</name>
    <dbReference type="NCBI Taxonomy" id="82380"/>
    <lineage>
        <taxon>Bacteria</taxon>
        <taxon>Bacillati</taxon>
        <taxon>Actinomycetota</taxon>
        <taxon>Actinomycetes</taxon>
        <taxon>Micrococcales</taxon>
        <taxon>Microbacteriaceae</taxon>
        <taxon>Microbacterium</taxon>
    </lineage>
</organism>
<feature type="DNA-binding region" description="H-T-H motif" evidence="2">
    <location>
        <begin position="35"/>
        <end position="54"/>
    </location>
</feature>
<dbReference type="RefSeq" id="WP_045262588.1">
    <property type="nucleotide sequence ID" value="NZ_JYIV01000016.1"/>
</dbReference>
<dbReference type="Gene3D" id="1.10.357.10">
    <property type="entry name" value="Tetracycline Repressor, domain 2"/>
    <property type="match status" value="1"/>
</dbReference>
<accession>A0A0F0KX81</accession>
<name>A0A0F0KX81_9MICO</name>
<dbReference type="OrthoDB" id="6929199at2"/>
<dbReference type="InterPro" id="IPR009057">
    <property type="entry name" value="Homeodomain-like_sf"/>
</dbReference>
<evidence type="ECO:0000256" key="1">
    <source>
        <dbReference type="ARBA" id="ARBA00023125"/>
    </source>
</evidence>